<evidence type="ECO:0000313" key="2">
    <source>
        <dbReference type="EMBL" id="PPU60791.1"/>
    </source>
</evidence>
<gene>
    <name evidence="1" type="ORF">ACI6Q5_05435</name>
    <name evidence="2" type="ORF">XcodCFBP4690_17065</name>
</gene>
<protein>
    <submittedName>
        <fullName evidence="2">Uncharacterized protein</fullName>
    </submittedName>
</protein>
<reference evidence="2 3" key="1">
    <citation type="submission" date="2016-08" db="EMBL/GenBank/DDBJ databases">
        <authorList>
            <person name="Seilhamer J.J."/>
        </authorList>
    </citation>
    <scope>NUCLEOTIDE SEQUENCE [LARGE SCALE GENOMIC DNA]</scope>
    <source>
        <strain evidence="2 3">CFBP4690</strain>
    </source>
</reference>
<evidence type="ECO:0000313" key="3">
    <source>
        <dbReference type="Proteomes" id="UP000237872"/>
    </source>
</evidence>
<dbReference type="Proteomes" id="UP001637990">
    <property type="component" value="Unassembled WGS sequence"/>
</dbReference>
<comment type="caution">
    <text evidence="2">The sequence shown here is derived from an EMBL/GenBank/DDBJ whole genome shotgun (WGS) entry which is preliminary data.</text>
</comment>
<reference evidence="1 4" key="2">
    <citation type="submission" date="2024-11" db="EMBL/GenBank/DDBJ databases">
        <title>Genome sequencing of Xanthomonas codiaei.</title>
        <authorList>
            <person name="Studholme D.J."/>
        </authorList>
    </citation>
    <scope>NUCLEOTIDE SEQUENCE [LARGE SCALE GENOMIC DNA]</scope>
    <source>
        <strain evidence="1 4">NCPPB 4350</strain>
    </source>
</reference>
<dbReference type="OrthoDB" id="6169037at2"/>
<evidence type="ECO:0000313" key="1">
    <source>
        <dbReference type="EMBL" id="MFO3704425.1"/>
    </source>
</evidence>
<dbReference type="AlphaFoldDB" id="A0A2S7CGY8"/>
<dbReference type="EMBL" id="JBJGBS010000014">
    <property type="protein sequence ID" value="MFO3704425.1"/>
    <property type="molecule type" value="Genomic_DNA"/>
</dbReference>
<name>A0A2S7CGY8_9XANT</name>
<accession>A0A2S7CGY8</accession>
<sequence length="140" mass="16036">MFRFANLGRVWVPVDLPGGDGETPELVRVHLLMTLYTDDELAARDREVMTRTAASFLEKAATSTEPAELQGAFDDMQRVRLDDRADVLRRTHDWRGFADEEGEPLPFSQEHLEALLAMAYLFQPIRRALFETSREGVRKN</sequence>
<dbReference type="EMBL" id="MDEC01000027">
    <property type="protein sequence ID" value="PPU60791.1"/>
    <property type="molecule type" value="Genomic_DNA"/>
</dbReference>
<organism evidence="2 3">
    <name type="scientific">Xanthomonas codiaei</name>
    <dbReference type="NCBI Taxonomy" id="56463"/>
    <lineage>
        <taxon>Bacteria</taxon>
        <taxon>Pseudomonadati</taxon>
        <taxon>Pseudomonadota</taxon>
        <taxon>Gammaproteobacteria</taxon>
        <taxon>Lysobacterales</taxon>
        <taxon>Lysobacteraceae</taxon>
        <taxon>Xanthomonas</taxon>
    </lineage>
</organism>
<dbReference type="RefSeq" id="WP_104542788.1">
    <property type="nucleotide sequence ID" value="NZ_JBJGBS010000014.1"/>
</dbReference>
<proteinExistence type="predicted"/>
<evidence type="ECO:0000313" key="4">
    <source>
        <dbReference type="Proteomes" id="UP001637990"/>
    </source>
</evidence>
<keyword evidence="4" id="KW-1185">Reference proteome</keyword>
<dbReference type="Proteomes" id="UP000237872">
    <property type="component" value="Unassembled WGS sequence"/>
</dbReference>